<dbReference type="PANTHER" id="PTHR45436:SF5">
    <property type="entry name" value="SENSOR HISTIDINE KINASE TRCS"/>
    <property type="match status" value="1"/>
</dbReference>
<name>A0A1H6VWR0_9MICO</name>
<organism evidence="15 16">
    <name type="scientific">Demequina mangrovi</name>
    <dbReference type="NCBI Taxonomy" id="1043493"/>
    <lineage>
        <taxon>Bacteria</taxon>
        <taxon>Bacillati</taxon>
        <taxon>Actinomycetota</taxon>
        <taxon>Actinomycetes</taxon>
        <taxon>Micrococcales</taxon>
        <taxon>Demequinaceae</taxon>
        <taxon>Demequina</taxon>
    </lineage>
</organism>
<dbReference type="Pfam" id="PF02518">
    <property type="entry name" value="HATPase_c"/>
    <property type="match status" value="1"/>
</dbReference>
<evidence type="ECO:0000256" key="3">
    <source>
        <dbReference type="ARBA" id="ARBA00004236"/>
    </source>
</evidence>
<evidence type="ECO:0000256" key="8">
    <source>
        <dbReference type="ARBA" id="ARBA00022777"/>
    </source>
</evidence>
<comment type="subcellular location">
    <subcellularLocation>
        <location evidence="3">Cell membrane</location>
    </subcellularLocation>
</comment>
<dbReference type="STRING" id="1043493.SAMN05421637_0742"/>
<keyword evidence="6" id="KW-0808">Transferase</keyword>
<keyword evidence="16" id="KW-1185">Reference proteome</keyword>
<dbReference type="EMBL" id="FNZI01000002">
    <property type="protein sequence ID" value="SEJ09118.1"/>
    <property type="molecule type" value="Genomic_DNA"/>
</dbReference>
<dbReference type="InterPro" id="IPR036097">
    <property type="entry name" value="HisK_dim/P_sf"/>
</dbReference>
<evidence type="ECO:0000256" key="7">
    <source>
        <dbReference type="ARBA" id="ARBA00022692"/>
    </source>
</evidence>
<evidence type="ECO:0000256" key="2">
    <source>
        <dbReference type="ARBA" id="ARBA00001968"/>
    </source>
</evidence>
<dbReference type="OrthoDB" id="9786919at2"/>
<dbReference type="EC" id="2.7.13.3" evidence="4"/>
<dbReference type="eggNOG" id="COG5002">
    <property type="taxonomic scope" value="Bacteria"/>
</dbReference>
<feature type="transmembrane region" description="Helical" evidence="12">
    <location>
        <begin position="161"/>
        <end position="184"/>
    </location>
</feature>
<keyword evidence="10" id="KW-0902">Two-component regulatory system</keyword>
<keyword evidence="7 12" id="KW-0812">Transmembrane</keyword>
<dbReference type="Proteomes" id="UP000183315">
    <property type="component" value="Unassembled WGS sequence"/>
</dbReference>
<dbReference type="Pfam" id="PF00672">
    <property type="entry name" value="HAMP"/>
    <property type="match status" value="1"/>
</dbReference>
<dbReference type="SUPFAM" id="SSF47384">
    <property type="entry name" value="Homodimeric domain of signal transducing histidine kinase"/>
    <property type="match status" value="1"/>
</dbReference>
<feature type="domain" description="Histidine kinase" evidence="13">
    <location>
        <begin position="253"/>
        <end position="465"/>
    </location>
</feature>
<dbReference type="SMART" id="SM00388">
    <property type="entry name" value="HisKA"/>
    <property type="match status" value="1"/>
</dbReference>
<evidence type="ECO:0000256" key="11">
    <source>
        <dbReference type="ARBA" id="ARBA00023136"/>
    </source>
</evidence>
<keyword evidence="9 12" id="KW-1133">Transmembrane helix</keyword>
<evidence type="ECO:0000256" key="6">
    <source>
        <dbReference type="ARBA" id="ARBA00022679"/>
    </source>
</evidence>
<dbReference type="SUPFAM" id="SSF158472">
    <property type="entry name" value="HAMP domain-like"/>
    <property type="match status" value="1"/>
</dbReference>
<dbReference type="InterPro" id="IPR003594">
    <property type="entry name" value="HATPase_dom"/>
</dbReference>
<reference evidence="16" key="1">
    <citation type="submission" date="2016-10" db="EMBL/GenBank/DDBJ databases">
        <authorList>
            <person name="Varghese N."/>
        </authorList>
    </citation>
    <scope>NUCLEOTIDE SEQUENCE [LARGE SCALE GENOMIC DNA]</scope>
    <source>
        <strain evidence="16">DSM 24868</strain>
    </source>
</reference>
<dbReference type="CDD" id="cd00082">
    <property type="entry name" value="HisKA"/>
    <property type="match status" value="1"/>
</dbReference>
<evidence type="ECO:0000259" key="14">
    <source>
        <dbReference type="PROSITE" id="PS50885"/>
    </source>
</evidence>
<dbReference type="PANTHER" id="PTHR45436">
    <property type="entry name" value="SENSOR HISTIDINE KINASE YKOH"/>
    <property type="match status" value="1"/>
</dbReference>
<dbReference type="PROSITE" id="PS50885">
    <property type="entry name" value="HAMP"/>
    <property type="match status" value="1"/>
</dbReference>
<dbReference type="Gene3D" id="1.10.287.130">
    <property type="match status" value="1"/>
</dbReference>
<dbReference type="SMART" id="SM00387">
    <property type="entry name" value="HATPase_c"/>
    <property type="match status" value="1"/>
</dbReference>
<dbReference type="InterPro" id="IPR003661">
    <property type="entry name" value="HisK_dim/P_dom"/>
</dbReference>
<dbReference type="SMART" id="SM00304">
    <property type="entry name" value="HAMP"/>
    <property type="match status" value="1"/>
</dbReference>
<evidence type="ECO:0000256" key="5">
    <source>
        <dbReference type="ARBA" id="ARBA00022553"/>
    </source>
</evidence>
<evidence type="ECO:0000256" key="10">
    <source>
        <dbReference type="ARBA" id="ARBA00023012"/>
    </source>
</evidence>
<feature type="transmembrane region" description="Helical" evidence="12">
    <location>
        <begin position="12"/>
        <end position="39"/>
    </location>
</feature>
<evidence type="ECO:0000256" key="9">
    <source>
        <dbReference type="ARBA" id="ARBA00022989"/>
    </source>
</evidence>
<comment type="cofactor">
    <cofactor evidence="2">
        <name>a divalent metal cation</name>
        <dbReference type="ChEBI" id="CHEBI:60240"/>
    </cofactor>
</comment>
<dbReference type="FunFam" id="1.10.287.130:FF:000001">
    <property type="entry name" value="Two-component sensor histidine kinase"/>
    <property type="match status" value="1"/>
</dbReference>
<evidence type="ECO:0000313" key="16">
    <source>
        <dbReference type="Proteomes" id="UP000183315"/>
    </source>
</evidence>
<evidence type="ECO:0000256" key="4">
    <source>
        <dbReference type="ARBA" id="ARBA00012438"/>
    </source>
</evidence>
<keyword evidence="5" id="KW-0597">Phosphoprotein</keyword>
<dbReference type="AlphaFoldDB" id="A0A1H6VWR0"/>
<dbReference type="CDD" id="cd00075">
    <property type="entry name" value="HATPase"/>
    <property type="match status" value="1"/>
</dbReference>
<dbReference type="InterPro" id="IPR005467">
    <property type="entry name" value="His_kinase_dom"/>
</dbReference>
<dbReference type="InterPro" id="IPR004358">
    <property type="entry name" value="Sig_transdc_His_kin-like_C"/>
</dbReference>
<protein>
    <recommendedName>
        <fullName evidence="4">histidine kinase</fullName>
        <ecNumber evidence="4">2.7.13.3</ecNumber>
    </recommendedName>
</protein>
<evidence type="ECO:0000313" key="15">
    <source>
        <dbReference type="EMBL" id="SEJ09118.1"/>
    </source>
</evidence>
<dbReference type="InterPro" id="IPR036890">
    <property type="entry name" value="HATPase_C_sf"/>
</dbReference>
<comment type="catalytic activity">
    <reaction evidence="1">
        <text>ATP + protein L-histidine = ADP + protein N-phospho-L-histidine.</text>
        <dbReference type="EC" id="2.7.13.3"/>
    </reaction>
</comment>
<dbReference type="GO" id="GO:0005509">
    <property type="term" value="F:calcium ion binding"/>
    <property type="evidence" value="ECO:0007669"/>
    <property type="project" value="UniProtKB-ARBA"/>
</dbReference>
<dbReference type="RefSeq" id="WP_052406093.1">
    <property type="nucleotide sequence ID" value="NZ_BBLU01000017.1"/>
</dbReference>
<dbReference type="FunFam" id="3.30.565.10:FF:000006">
    <property type="entry name" value="Sensor histidine kinase WalK"/>
    <property type="match status" value="1"/>
</dbReference>
<dbReference type="Pfam" id="PF00512">
    <property type="entry name" value="HisKA"/>
    <property type="match status" value="1"/>
</dbReference>
<evidence type="ECO:0000256" key="1">
    <source>
        <dbReference type="ARBA" id="ARBA00000085"/>
    </source>
</evidence>
<accession>A0A1H6VWR0</accession>
<proteinExistence type="predicted"/>
<dbReference type="PRINTS" id="PR00344">
    <property type="entry name" value="BCTRLSENSOR"/>
</dbReference>
<evidence type="ECO:0000259" key="13">
    <source>
        <dbReference type="PROSITE" id="PS50109"/>
    </source>
</evidence>
<feature type="domain" description="HAMP" evidence="14">
    <location>
        <begin position="185"/>
        <end position="238"/>
    </location>
</feature>
<keyword evidence="8 15" id="KW-0418">Kinase</keyword>
<gene>
    <name evidence="15" type="ORF">SAMN05421637_0742</name>
</gene>
<dbReference type="GO" id="GO:0005886">
    <property type="term" value="C:plasma membrane"/>
    <property type="evidence" value="ECO:0007669"/>
    <property type="project" value="UniProtKB-SubCell"/>
</dbReference>
<evidence type="ECO:0000256" key="12">
    <source>
        <dbReference type="SAM" id="Phobius"/>
    </source>
</evidence>
<dbReference type="Gene3D" id="3.30.565.10">
    <property type="entry name" value="Histidine kinase-like ATPase, C-terminal domain"/>
    <property type="match status" value="1"/>
</dbReference>
<dbReference type="PROSITE" id="PS50109">
    <property type="entry name" value="HIS_KIN"/>
    <property type="match status" value="1"/>
</dbReference>
<keyword evidence="11 12" id="KW-0472">Membrane</keyword>
<dbReference type="InterPro" id="IPR050428">
    <property type="entry name" value="TCS_sensor_his_kinase"/>
</dbReference>
<dbReference type="SUPFAM" id="SSF55874">
    <property type="entry name" value="ATPase domain of HSP90 chaperone/DNA topoisomerase II/histidine kinase"/>
    <property type="match status" value="1"/>
</dbReference>
<dbReference type="Gene3D" id="6.10.340.10">
    <property type="match status" value="1"/>
</dbReference>
<sequence>MTARSGLTLRSRVLIGLGVIAAIAVAISIIVTGVTHTFLVGQLDDRLASSSAELGSREPRLARICGTGDTESDSDRPSDVFRGFVDLQGTCYVFFTPNTMDADDSAPDFEGVEMPTSGSVYLTVPATDGEGEYRVLARAANLGADITALPMDDVEAATQRLIAIEGLGLIAILGGLGVVGWWVINLGIMPMRRMVDASAQIAQGDLDVRLEGAGQGSESGALASSLNTMVDTLTASLEERERSEARLREFVADASHELRTPLTTVLGYAELYRRGAIARDEDVADAWSRTEAEAKRMKRLVEDMLTLAKYDAEPQLNPIRIDLSRVCEEVVRDATAAREGVEFALDAPEPVAIEGDPDRLRQAVINVVTNAAVHGGEHVTVRVRQDDAQARVEVVDDGPGMSPDVAARATERFVRGDHSRTRATGGSGLGLAITAAIVAVHGGTLTVDSTEGDGTTVAITLPAAPAEASGAQ</sequence>
<dbReference type="GO" id="GO:0000155">
    <property type="term" value="F:phosphorelay sensor kinase activity"/>
    <property type="evidence" value="ECO:0007669"/>
    <property type="project" value="InterPro"/>
</dbReference>
<dbReference type="InterPro" id="IPR003660">
    <property type="entry name" value="HAMP_dom"/>
</dbReference>
<dbReference type="CDD" id="cd06225">
    <property type="entry name" value="HAMP"/>
    <property type="match status" value="1"/>
</dbReference>